<dbReference type="GO" id="GO:0005886">
    <property type="term" value="C:plasma membrane"/>
    <property type="evidence" value="ECO:0007669"/>
    <property type="project" value="InterPro"/>
</dbReference>
<feature type="transmembrane region" description="Helical" evidence="1">
    <location>
        <begin position="136"/>
        <end position="158"/>
    </location>
</feature>
<organism evidence="2 3">
    <name type="scientific">[Candida] railenensis</name>
    <dbReference type="NCBI Taxonomy" id="45579"/>
    <lineage>
        <taxon>Eukaryota</taxon>
        <taxon>Fungi</taxon>
        <taxon>Dikarya</taxon>
        <taxon>Ascomycota</taxon>
        <taxon>Saccharomycotina</taxon>
        <taxon>Pichiomycetes</taxon>
        <taxon>Debaryomycetaceae</taxon>
        <taxon>Kurtzmaniella</taxon>
    </lineage>
</organism>
<keyword evidence="1" id="KW-1133">Transmembrane helix</keyword>
<gene>
    <name evidence="2" type="ORF">CLIB1423_10S00584</name>
</gene>
<reference evidence="2" key="1">
    <citation type="submission" date="2022-03" db="EMBL/GenBank/DDBJ databases">
        <authorList>
            <person name="Legras J.-L."/>
            <person name="Devillers H."/>
            <person name="Grondin C."/>
        </authorList>
    </citation>
    <scope>NUCLEOTIDE SEQUENCE</scope>
    <source>
        <strain evidence="2">CLIB 1423</strain>
    </source>
</reference>
<evidence type="ECO:0000313" key="2">
    <source>
        <dbReference type="EMBL" id="CAH2353245.1"/>
    </source>
</evidence>
<dbReference type="InterPro" id="IPR009571">
    <property type="entry name" value="SUR7/Rim9-like_fungi"/>
</dbReference>
<dbReference type="Pfam" id="PF06687">
    <property type="entry name" value="SUR7"/>
    <property type="match status" value="1"/>
</dbReference>
<accession>A0A9P0VYQ2</accession>
<evidence type="ECO:0000313" key="3">
    <source>
        <dbReference type="Proteomes" id="UP000837801"/>
    </source>
</evidence>
<dbReference type="OrthoDB" id="5419460at2759"/>
<dbReference type="AlphaFoldDB" id="A0A9P0VYQ2"/>
<dbReference type="PANTHER" id="PTHR36414:SF1">
    <property type="entry name" value="PROTEIN SUR7"/>
    <property type="match status" value="1"/>
</dbReference>
<keyword evidence="1" id="KW-0812">Transmembrane</keyword>
<name>A0A9P0VYQ2_9ASCO</name>
<dbReference type="GO" id="GO:0032185">
    <property type="term" value="P:septin cytoskeleton organization"/>
    <property type="evidence" value="ECO:0007669"/>
    <property type="project" value="TreeGrafter"/>
</dbReference>
<feature type="transmembrane region" description="Helical" evidence="1">
    <location>
        <begin position="103"/>
        <end position="130"/>
    </location>
</feature>
<comment type="caution">
    <text evidence="2">The sequence shown here is derived from an EMBL/GenBank/DDBJ whole genome shotgun (WGS) entry which is preliminary data.</text>
</comment>
<dbReference type="GO" id="GO:0005938">
    <property type="term" value="C:cell cortex"/>
    <property type="evidence" value="ECO:0007669"/>
    <property type="project" value="TreeGrafter"/>
</dbReference>
<sequence length="224" mass="24531">MRGLLFLSLFTTFAAFVLLLFVVLVGINEKAPLNELYWSQVKSTSASTSGVRWTNYGTCSITDNKNSGCTDNKFAFAYDTSYINVSDSSLDDKKKTIKGISKAGFILLLVGLILSAVSLPCVFVTFILPISFLLSVSHFFVIVSFLLSIVGAALETYVHVYTVKRYNADGLSAEIGKNVFGIVWGSVAALLISVILIAHTETQKRRKHAVVHESASEKYYSDSD</sequence>
<protein>
    <submittedName>
        <fullName evidence="2">Uncharacterized protein</fullName>
    </submittedName>
</protein>
<dbReference type="PANTHER" id="PTHR36414">
    <property type="entry name" value="PROTEIN SUR7"/>
    <property type="match status" value="1"/>
</dbReference>
<dbReference type="GO" id="GO:0031505">
    <property type="term" value="P:fungal-type cell wall organization"/>
    <property type="evidence" value="ECO:0007669"/>
    <property type="project" value="TreeGrafter"/>
</dbReference>
<proteinExistence type="predicted"/>
<keyword evidence="3" id="KW-1185">Reference proteome</keyword>
<dbReference type="EMBL" id="CAKXYY010000010">
    <property type="protein sequence ID" value="CAH2353245.1"/>
    <property type="molecule type" value="Genomic_DNA"/>
</dbReference>
<keyword evidence="1" id="KW-0472">Membrane</keyword>
<feature type="transmembrane region" description="Helical" evidence="1">
    <location>
        <begin position="6"/>
        <end position="27"/>
    </location>
</feature>
<evidence type="ECO:0000256" key="1">
    <source>
        <dbReference type="SAM" id="Phobius"/>
    </source>
</evidence>
<feature type="transmembrane region" description="Helical" evidence="1">
    <location>
        <begin position="179"/>
        <end position="198"/>
    </location>
</feature>
<dbReference type="GO" id="GO:0006897">
    <property type="term" value="P:endocytosis"/>
    <property type="evidence" value="ECO:0007669"/>
    <property type="project" value="TreeGrafter"/>
</dbReference>
<dbReference type="GO" id="GO:0045121">
    <property type="term" value="C:membrane raft"/>
    <property type="evidence" value="ECO:0007669"/>
    <property type="project" value="TreeGrafter"/>
</dbReference>
<dbReference type="GO" id="GO:0030866">
    <property type="term" value="P:cortical actin cytoskeleton organization"/>
    <property type="evidence" value="ECO:0007669"/>
    <property type="project" value="TreeGrafter"/>
</dbReference>
<dbReference type="Proteomes" id="UP000837801">
    <property type="component" value="Unassembled WGS sequence"/>
</dbReference>